<gene>
    <name evidence="1" type="ORF">P5673_033363</name>
</gene>
<evidence type="ECO:0000313" key="2">
    <source>
        <dbReference type="Proteomes" id="UP001249851"/>
    </source>
</evidence>
<dbReference type="SUPFAM" id="SSF47986">
    <property type="entry name" value="DEATH domain"/>
    <property type="match status" value="1"/>
</dbReference>
<dbReference type="InterPro" id="IPR011029">
    <property type="entry name" value="DEATH-like_dom_sf"/>
</dbReference>
<reference evidence="1" key="1">
    <citation type="journal article" date="2023" name="G3 (Bethesda)">
        <title>Whole genome assembly and annotation of the endangered Caribbean coral Acropora cervicornis.</title>
        <authorList>
            <person name="Selwyn J.D."/>
            <person name="Vollmer S.V."/>
        </authorList>
    </citation>
    <scope>NUCLEOTIDE SEQUENCE</scope>
    <source>
        <strain evidence="1">K2</strain>
    </source>
</reference>
<organism evidence="1 2">
    <name type="scientific">Acropora cervicornis</name>
    <name type="common">Staghorn coral</name>
    <dbReference type="NCBI Taxonomy" id="6130"/>
    <lineage>
        <taxon>Eukaryota</taxon>
        <taxon>Metazoa</taxon>
        <taxon>Cnidaria</taxon>
        <taxon>Anthozoa</taxon>
        <taxon>Hexacorallia</taxon>
        <taxon>Scleractinia</taxon>
        <taxon>Astrocoeniina</taxon>
        <taxon>Acroporidae</taxon>
        <taxon>Acropora</taxon>
    </lineage>
</organism>
<reference evidence="1" key="2">
    <citation type="journal article" date="2023" name="Science">
        <title>Genomic signatures of disease resistance in endangered staghorn corals.</title>
        <authorList>
            <person name="Vollmer S.V."/>
            <person name="Selwyn J.D."/>
            <person name="Despard B.A."/>
            <person name="Roesel C.L."/>
        </authorList>
    </citation>
    <scope>NUCLEOTIDE SEQUENCE</scope>
    <source>
        <strain evidence="1">K2</strain>
    </source>
</reference>
<keyword evidence="2" id="KW-1185">Reference proteome</keyword>
<name>A0AAD9PQ36_ACRCE</name>
<protein>
    <recommendedName>
        <fullName evidence="3">Death domain-containing protein</fullName>
    </recommendedName>
</protein>
<dbReference type="Proteomes" id="UP001249851">
    <property type="component" value="Unassembled WGS sequence"/>
</dbReference>
<comment type="caution">
    <text evidence="1">The sequence shown here is derived from an EMBL/GenBank/DDBJ whole genome shotgun (WGS) entry which is preliminary data.</text>
</comment>
<evidence type="ECO:0000313" key="1">
    <source>
        <dbReference type="EMBL" id="KAK2546897.1"/>
    </source>
</evidence>
<proteinExistence type="predicted"/>
<evidence type="ECO:0008006" key="3">
    <source>
        <dbReference type="Google" id="ProtNLM"/>
    </source>
</evidence>
<sequence length="267" mass="30892">MDIIALYLDRSLHPGRRSLSLVQGWEHLADEFKVSDSIKMKCGSMSTRISPSERMFQYLRMANHSLRIADLIKHLQKMKRNEVVDELNRNSSLSSDEATVTDLWENHLSTLSTVCIMLDDMHCPNTYKDLATLLRIPGSRLRTFKYEDSSESPSKSVLEILETQKPKLNRSTIETLSDHLEVYEVITALLDEDDSFWFKFGQKFGIKKETLIYLRPHPIESPTKAVIKAIVSNDPGLQMMKFIDSLENLNQKKLIEKLKTLFHFSWI</sequence>
<dbReference type="AlphaFoldDB" id="A0AAD9PQ36"/>
<dbReference type="EMBL" id="JARQWQ010000246">
    <property type="protein sequence ID" value="KAK2546897.1"/>
    <property type="molecule type" value="Genomic_DNA"/>
</dbReference>
<dbReference type="Gene3D" id="1.10.533.10">
    <property type="entry name" value="Death Domain, Fas"/>
    <property type="match status" value="2"/>
</dbReference>
<accession>A0AAD9PQ36</accession>